<reference evidence="1 2" key="1">
    <citation type="submission" date="2020-08" db="EMBL/GenBank/DDBJ databases">
        <title>Genomic Encyclopedia of Type Strains, Phase IV (KMG-V): Genome sequencing to study the core and pangenomes of soil and plant-associated prokaryotes.</title>
        <authorList>
            <person name="Whitman W."/>
        </authorList>
    </citation>
    <scope>NUCLEOTIDE SEQUENCE [LARGE SCALE GENOMIC DNA]</scope>
    <source>
        <strain evidence="1 2">M8UP14</strain>
    </source>
</reference>
<name>A0A7W8E4C6_9BACT</name>
<protein>
    <submittedName>
        <fullName evidence="1">Uncharacterized protein</fullName>
    </submittedName>
</protein>
<sequence>MRRSNATIITIFYSRDNGMADHVDLPRERAA</sequence>
<gene>
    <name evidence="1" type="ORF">HDF16_001690</name>
</gene>
<comment type="caution">
    <text evidence="1">The sequence shown here is derived from an EMBL/GenBank/DDBJ whole genome shotgun (WGS) entry which is preliminary data.</text>
</comment>
<evidence type="ECO:0000313" key="1">
    <source>
        <dbReference type="EMBL" id="MBB5057005.1"/>
    </source>
</evidence>
<evidence type="ECO:0000313" key="2">
    <source>
        <dbReference type="Proteomes" id="UP000540989"/>
    </source>
</evidence>
<dbReference type="EMBL" id="JACHIP010000002">
    <property type="protein sequence ID" value="MBB5057005.1"/>
    <property type="molecule type" value="Genomic_DNA"/>
</dbReference>
<organism evidence="1 2">
    <name type="scientific">Granulicella aggregans</name>
    <dbReference type="NCBI Taxonomy" id="474949"/>
    <lineage>
        <taxon>Bacteria</taxon>
        <taxon>Pseudomonadati</taxon>
        <taxon>Acidobacteriota</taxon>
        <taxon>Terriglobia</taxon>
        <taxon>Terriglobales</taxon>
        <taxon>Acidobacteriaceae</taxon>
        <taxon>Granulicella</taxon>
    </lineage>
</organism>
<accession>A0A7W8E4C6</accession>
<proteinExistence type="predicted"/>
<dbReference type="Proteomes" id="UP000540989">
    <property type="component" value="Unassembled WGS sequence"/>
</dbReference>
<dbReference type="AlphaFoldDB" id="A0A7W8E4C6"/>
<keyword evidence="2" id="KW-1185">Reference proteome</keyword>